<reference evidence="1 2" key="1">
    <citation type="submission" date="2024-09" db="EMBL/GenBank/DDBJ databases">
        <title>Itraconazole resistance in Madurella fahalii resulting from another homologue of gene encoding cytochrome P450 14-alpha sterol demethylase (CYP51).</title>
        <authorList>
            <person name="Yoshioka I."/>
            <person name="Fahal A.H."/>
            <person name="Kaneko S."/>
            <person name="Yaguchi T."/>
        </authorList>
    </citation>
    <scope>NUCLEOTIDE SEQUENCE [LARGE SCALE GENOMIC DNA]</scope>
    <source>
        <strain evidence="1 2">IFM 68171</strain>
    </source>
</reference>
<keyword evidence="2" id="KW-1185">Reference proteome</keyword>
<organism evidence="1 2">
    <name type="scientific">Madurella fahalii</name>
    <dbReference type="NCBI Taxonomy" id="1157608"/>
    <lineage>
        <taxon>Eukaryota</taxon>
        <taxon>Fungi</taxon>
        <taxon>Dikarya</taxon>
        <taxon>Ascomycota</taxon>
        <taxon>Pezizomycotina</taxon>
        <taxon>Sordariomycetes</taxon>
        <taxon>Sordariomycetidae</taxon>
        <taxon>Sordariales</taxon>
        <taxon>Sordariales incertae sedis</taxon>
        <taxon>Madurella</taxon>
    </lineage>
</organism>
<proteinExistence type="predicted"/>
<gene>
    <name evidence="1" type="ORF">MFIFM68171_03320</name>
</gene>
<dbReference type="EMBL" id="BAAFSV010000002">
    <property type="protein sequence ID" value="GAB1313110.1"/>
    <property type="molecule type" value="Genomic_DNA"/>
</dbReference>
<evidence type="ECO:0000313" key="2">
    <source>
        <dbReference type="Proteomes" id="UP001628179"/>
    </source>
</evidence>
<comment type="caution">
    <text evidence="1">The sequence shown here is derived from an EMBL/GenBank/DDBJ whole genome shotgun (WGS) entry which is preliminary data.</text>
</comment>
<dbReference type="RefSeq" id="XP_070914842.1">
    <property type="nucleotide sequence ID" value="XM_071058741.1"/>
</dbReference>
<dbReference type="GeneID" id="98174064"/>
<evidence type="ECO:0000313" key="1">
    <source>
        <dbReference type="EMBL" id="GAB1313110.1"/>
    </source>
</evidence>
<protein>
    <submittedName>
        <fullName evidence="1">Uncharacterized protein</fullName>
    </submittedName>
</protein>
<sequence>MLELWTYGFRGIGAIAMDPGSGQWVVSRRPLTYDMNNVVATAGCPAEMFERDGPFDNAADFFDARAADFCAHFWHQRNVAGGDPVTARRENLARRCFKDLIPGNMDNGIDDGNQISSRPFCDGLVPDNIVIDPETLRITGMVTLGFSNAMPKQFGEDVPSWLMLEHPLSWLDNSKTDEFLALFGRRKEQFIRAVGRVEATMPMQPDHPRLSGRMRESWETGCFWFNLMSRNSFGVEKIYWTIWKGRC</sequence>
<accession>A0ABQ0G6B4</accession>
<dbReference type="Proteomes" id="UP001628179">
    <property type="component" value="Unassembled WGS sequence"/>
</dbReference>
<name>A0ABQ0G6B4_9PEZI</name>